<name>A0A875S233_EENNA</name>
<accession>A0A875S233</accession>
<dbReference type="EMBL" id="CP064812">
    <property type="protein sequence ID" value="QPG74395.1"/>
    <property type="molecule type" value="Genomic_DNA"/>
</dbReference>
<dbReference type="PANTHER" id="PTHR11005">
    <property type="entry name" value="LYSOSOMAL ACID LIPASE-RELATED"/>
    <property type="match status" value="1"/>
</dbReference>
<sequence length="499" mass="55865">MAVVGFLGDIGANVTDYGNDIGSGGRSVNSIGVFRIIIQLLLLFIRIFLKLGSRLLQLGQSRLKPVEEGDFCVHTSVLPRNPDSGSCSPNEFKETLLDEVTGLSEISKHSFEDKLYENIISAIDIVDIVHFHGYKIHEHVVRTKDGYLLSIHRIMPKDCSSATNLDGRPVVYMQHGLLTNSELFVLGDTSSRCLPFRLVDLGYDVWLGNNRGNKYSRKHLVLSAEENRFWDYSMDEFALFDIPDSINHVLNVTKQSNLSYIGFSQGSAQALAALSLNPELNSKINVFIGLSPALIPRGLNNPFCSFLANSAPELLYGFFGRRAILPSVIFWQKLFGPKIFEQVVDLSLKFLFDWKSENISLTQKKVGYPHLFSPSSVKSVIHWFQIISSRRFQMFDDGGSCGSKLVYLSGAGTKANRVAPFPTKTITTPMLLIYGESDMLIDIGRTLDELSCNVEVIGIPGYEHMDTLWAKDVETTVFDKVAEKLNYYNGTIKEKYLEL</sequence>
<dbReference type="GO" id="GO:0016020">
    <property type="term" value="C:membrane"/>
    <property type="evidence" value="ECO:0007669"/>
    <property type="project" value="UniProtKB-SubCell"/>
</dbReference>
<evidence type="ECO:0000256" key="2">
    <source>
        <dbReference type="ARBA" id="ARBA00022692"/>
    </source>
</evidence>
<dbReference type="Pfam" id="PF04083">
    <property type="entry name" value="Abhydro_lipase"/>
    <property type="match status" value="1"/>
</dbReference>
<dbReference type="FunFam" id="3.40.50.1820:FF:000095">
    <property type="entry name" value="Triglyceride lipase-cholesterol esterase"/>
    <property type="match status" value="1"/>
</dbReference>
<evidence type="ECO:0000256" key="4">
    <source>
        <dbReference type="ARBA" id="ARBA00022963"/>
    </source>
</evidence>
<evidence type="ECO:0000259" key="8">
    <source>
        <dbReference type="Pfam" id="PF04083"/>
    </source>
</evidence>
<keyword evidence="3" id="KW-0378">Hydrolase</keyword>
<comment type="subcellular location">
    <subcellularLocation>
        <location evidence="1">Membrane</location>
        <topology evidence="1">Single-pass membrane protein</topology>
    </subcellularLocation>
</comment>
<evidence type="ECO:0000256" key="1">
    <source>
        <dbReference type="ARBA" id="ARBA00004167"/>
    </source>
</evidence>
<gene>
    <name evidence="9" type="ORF">FOA43_001722</name>
</gene>
<dbReference type="SUPFAM" id="SSF53474">
    <property type="entry name" value="alpha/beta-Hydrolases"/>
    <property type="match status" value="1"/>
</dbReference>
<evidence type="ECO:0000256" key="6">
    <source>
        <dbReference type="ARBA" id="ARBA00023098"/>
    </source>
</evidence>
<keyword evidence="10" id="KW-1185">Reference proteome</keyword>
<evidence type="ECO:0000256" key="5">
    <source>
        <dbReference type="ARBA" id="ARBA00022989"/>
    </source>
</evidence>
<dbReference type="InterPro" id="IPR029058">
    <property type="entry name" value="AB_hydrolase_fold"/>
</dbReference>
<evidence type="ECO:0000256" key="3">
    <source>
        <dbReference type="ARBA" id="ARBA00022801"/>
    </source>
</evidence>
<keyword evidence="7" id="KW-0472">Membrane</keyword>
<protein>
    <recommendedName>
        <fullName evidence="8">Partial AB-hydrolase lipase domain-containing protein</fullName>
    </recommendedName>
</protein>
<keyword evidence="6" id="KW-0443">Lipid metabolism</keyword>
<dbReference type="Proteomes" id="UP000662931">
    <property type="component" value="Chromosome 1"/>
</dbReference>
<dbReference type="GO" id="GO:0016042">
    <property type="term" value="P:lipid catabolic process"/>
    <property type="evidence" value="ECO:0007669"/>
    <property type="project" value="UniProtKB-KW"/>
</dbReference>
<keyword evidence="5" id="KW-1133">Transmembrane helix</keyword>
<evidence type="ECO:0000256" key="7">
    <source>
        <dbReference type="ARBA" id="ARBA00023136"/>
    </source>
</evidence>
<reference evidence="9" key="1">
    <citation type="submission" date="2020-10" db="EMBL/GenBank/DDBJ databases">
        <authorList>
            <person name="Roach M.J.R."/>
        </authorList>
    </citation>
    <scope>NUCLEOTIDE SEQUENCE</scope>
    <source>
        <strain evidence="9">CBS 1945</strain>
    </source>
</reference>
<keyword evidence="4" id="KW-0442">Lipid degradation</keyword>
<dbReference type="KEGG" id="bnn:FOA43_001722"/>
<keyword evidence="2" id="KW-0812">Transmembrane</keyword>
<proteinExistence type="predicted"/>
<feature type="domain" description="Partial AB-hydrolase lipase" evidence="8">
    <location>
        <begin position="126"/>
        <end position="186"/>
    </location>
</feature>
<dbReference type="Gene3D" id="3.40.50.1820">
    <property type="entry name" value="alpha/beta hydrolase"/>
    <property type="match status" value="1"/>
</dbReference>
<dbReference type="RefSeq" id="XP_038777960.1">
    <property type="nucleotide sequence ID" value="XM_038922032.1"/>
</dbReference>
<dbReference type="GeneID" id="62195123"/>
<evidence type="ECO:0000313" key="10">
    <source>
        <dbReference type="Proteomes" id="UP000662931"/>
    </source>
</evidence>
<organism evidence="9 10">
    <name type="scientific">Eeniella nana</name>
    <name type="common">Yeast</name>
    <name type="synonym">Brettanomyces nanus</name>
    <dbReference type="NCBI Taxonomy" id="13502"/>
    <lineage>
        <taxon>Eukaryota</taxon>
        <taxon>Fungi</taxon>
        <taxon>Dikarya</taxon>
        <taxon>Ascomycota</taxon>
        <taxon>Saccharomycotina</taxon>
        <taxon>Pichiomycetes</taxon>
        <taxon>Pichiales</taxon>
        <taxon>Pichiaceae</taxon>
        <taxon>Brettanomyces</taxon>
    </lineage>
</organism>
<dbReference type="AlphaFoldDB" id="A0A875S233"/>
<dbReference type="GO" id="GO:0016787">
    <property type="term" value="F:hydrolase activity"/>
    <property type="evidence" value="ECO:0007669"/>
    <property type="project" value="UniProtKB-KW"/>
</dbReference>
<evidence type="ECO:0000313" key="9">
    <source>
        <dbReference type="EMBL" id="QPG74395.1"/>
    </source>
</evidence>
<dbReference type="OrthoDB" id="9974421at2759"/>
<dbReference type="InterPro" id="IPR006693">
    <property type="entry name" value="AB_hydrolase_lipase"/>
</dbReference>